<sequence length="79" mass="8614">MEVGDEEPGGSFSAGSNLPTTSGRSQFANRETNWVADALAKMALSSGNSLRIFESPPIRIKDILQEDKFVDNSLMNRPL</sequence>
<name>A0A2P5WDG6_GOSBA</name>
<reference evidence="2 3" key="1">
    <citation type="submission" date="2015-01" db="EMBL/GenBank/DDBJ databases">
        <title>Genome of allotetraploid Gossypium barbadense reveals genomic plasticity and fiber elongation in cotton evolution.</title>
        <authorList>
            <person name="Chen X."/>
            <person name="Liu X."/>
            <person name="Zhao B."/>
            <person name="Zheng H."/>
            <person name="Hu Y."/>
            <person name="Lu G."/>
            <person name="Yang C."/>
            <person name="Chen J."/>
            <person name="Shan C."/>
            <person name="Zhang L."/>
            <person name="Zhou Y."/>
            <person name="Wang L."/>
            <person name="Guo W."/>
            <person name="Bai Y."/>
            <person name="Ruan J."/>
            <person name="Shangguan X."/>
            <person name="Mao Y."/>
            <person name="Jiang J."/>
            <person name="Zhu Y."/>
            <person name="Lei J."/>
            <person name="Kang H."/>
            <person name="Chen S."/>
            <person name="He X."/>
            <person name="Wang R."/>
            <person name="Wang Y."/>
            <person name="Chen J."/>
            <person name="Wang L."/>
            <person name="Yu S."/>
            <person name="Wang B."/>
            <person name="Wei J."/>
            <person name="Song S."/>
            <person name="Lu X."/>
            <person name="Gao Z."/>
            <person name="Gu W."/>
            <person name="Deng X."/>
            <person name="Ma D."/>
            <person name="Wang S."/>
            <person name="Liang W."/>
            <person name="Fang L."/>
            <person name="Cai C."/>
            <person name="Zhu X."/>
            <person name="Zhou B."/>
            <person name="Zhang Y."/>
            <person name="Chen Z."/>
            <person name="Xu S."/>
            <person name="Zhu R."/>
            <person name="Wang S."/>
            <person name="Zhang T."/>
            <person name="Zhao G."/>
        </authorList>
    </citation>
    <scope>NUCLEOTIDE SEQUENCE [LARGE SCALE GENOMIC DNA]</scope>
    <source>
        <strain evidence="3">cv. Xinhai21</strain>
        <tissue evidence="2">Leaf</tissue>
    </source>
</reference>
<feature type="region of interest" description="Disordered" evidence="1">
    <location>
        <begin position="1"/>
        <end position="26"/>
    </location>
</feature>
<dbReference type="OrthoDB" id="977397at2759"/>
<gene>
    <name evidence="2" type="ORF">GOBAR_AA31559</name>
</gene>
<evidence type="ECO:0000313" key="2">
    <source>
        <dbReference type="EMBL" id="PPR89128.1"/>
    </source>
</evidence>
<feature type="compositionally biased region" description="Polar residues" evidence="1">
    <location>
        <begin position="13"/>
        <end position="26"/>
    </location>
</feature>
<dbReference type="EMBL" id="KZ668041">
    <property type="protein sequence ID" value="PPR89128.1"/>
    <property type="molecule type" value="Genomic_DNA"/>
</dbReference>
<dbReference type="AlphaFoldDB" id="A0A2P5WDG6"/>
<evidence type="ECO:0000256" key="1">
    <source>
        <dbReference type="SAM" id="MobiDB-lite"/>
    </source>
</evidence>
<accession>A0A2P5WDG6</accession>
<proteinExistence type="predicted"/>
<evidence type="ECO:0000313" key="3">
    <source>
        <dbReference type="Proteomes" id="UP000239757"/>
    </source>
</evidence>
<organism evidence="2 3">
    <name type="scientific">Gossypium barbadense</name>
    <name type="common">Sea Island cotton</name>
    <name type="synonym">Hibiscus barbadensis</name>
    <dbReference type="NCBI Taxonomy" id="3634"/>
    <lineage>
        <taxon>Eukaryota</taxon>
        <taxon>Viridiplantae</taxon>
        <taxon>Streptophyta</taxon>
        <taxon>Embryophyta</taxon>
        <taxon>Tracheophyta</taxon>
        <taxon>Spermatophyta</taxon>
        <taxon>Magnoliopsida</taxon>
        <taxon>eudicotyledons</taxon>
        <taxon>Gunneridae</taxon>
        <taxon>Pentapetalae</taxon>
        <taxon>rosids</taxon>
        <taxon>malvids</taxon>
        <taxon>Malvales</taxon>
        <taxon>Malvaceae</taxon>
        <taxon>Malvoideae</taxon>
        <taxon>Gossypium</taxon>
    </lineage>
</organism>
<dbReference type="Proteomes" id="UP000239757">
    <property type="component" value="Unassembled WGS sequence"/>
</dbReference>
<protein>
    <submittedName>
        <fullName evidence="2">Uncharacterized protein</fullName>
    </submittedName>
</protein>